<feature type="transmembrane region" description="Helical" evidence="8">
    <location>
        <begin position="138"/>
        <end position="156"/>
    </location>
</feature>
<dbReference type="PANTHER" id="PTHR31247">
    <property type="entry name" value="TRANSMEMBRANE PROTEIN 198 FAMILY MEMBER"/>
    <property type="match status" value="1"/>
</dbReference>
<dbReference type="PANTHER" id="PTHR31247:SF17">
    <property type="entry name" value="DUF4203 DOMAIN-CONTAINING PROTEIN"/>
    <property type="match status" value="1"/>
</dbReference>
<feature type="transmembrane region" description="Helical" evidence="8">
    <location>
        <begin position="53"/>
        <end position="71"/>
    </location>
</feature>
<keyword evidence="4 8" id="KW-1133">Transmembrane helix</keyword>
<evidence type="ECO:0000259" key="9">
    <source>
        <dbReference type="Pfam" id="PF13886"/>
    </source>
</evidence>
<organism evidence="10 11">
    <name type="scientific">Gouania willdenowi</name>
    <name type="common">Blunt-snouted clingfish</name>
    <name type="synonym">Lepadogaster willdenowi</name>
    <dbReference type="NCBI Taxonomy" id="441366"/>
    <lineage>
        <taxon>Eukaryota</taxon>
        <taxon>Metazoa</taxon>
        <taxon>Chordata</taxon>
        <taxon>Craniata</taxon>
        <taxon>Vertebrata</taxon>
        <taxon>Euteleostomi</taxon>
        <taxon>Actinopterygii</taxon>
        <taxon>Neopterygii</taxon>
        <taxon>Teleostei</taxon>
        <taxon>Neoteleostei</taxon>
        <taxon>Acanthomorphata</taxon>
        <taxon>Ovalentaria</taxon>
        <taxon>Blenniimorphae</taxon>
        <taxon>Blenniiformes</taxon>
        <taxon>Gobiesocoidei</taxon>
        <taxon>Gobiesocidae</taxon>
        <taxon>Gobiesocinae</taxon>
        <taxon>Gouania</taxon>
    </lineage>
</organism>
<dbReference type="Pfam" id="PF13886">
    <property type="entry name" value="TM7S3_TM198"/>
    <property type="match status" value="1"/>
</dbReference>
<dbReference type="InterPro" id="IPR025256">
    <property type="entry name" value="TM7S3/TM198-like_dom"/>
</dbReference>
<feature type="transmembrane region" description="Helical" evidence="8">
    <location>
        <begin position="27"/>
        <end position="46"/>
    </location>
</feature>
<evidence type="ECO:0000256" key="4">
    <source>
        <dbReference type="ARBA" id="ARBA00022989"/>
    </source>
</evidence>
<proteinExistence type="inferred from homology"/>
<evidence type="ECO:0000256" key="2">
    <source>
        <dbReference type="ARBA" id="ARBA00006244"/>
    </source>
</evidence>
<evidence type="ECO:0000256" key="5">
    <source>
        <dbReference type="ARBA" id="ARBA00023136"/>
    </source>
</evidence>
<evidence type="ECO:0000256" key="3">
    <source>
        <dbReference type="ARBA" id="ARBA00022692"/>
    </source>
</evidence>
<keyword evidence="5 8" id="KW-0472">Membrane</keyword>
<reference evidence="10" key="3">
    <citation type="submission" date="2025-09" db="UniProtKB">
        <authorList>
            <consortium name="Ensembl"/>
        </authorList>
    </citation>
    <scope>IDENTIFICATION</scope>
</reference>
<accession>A0A8C5ENU6</accession>
<reference evidence="10" key="2">
    <citation type="submission" date="2025-08" db="UniProtKB">
        <authorList>
            <consortium name="Ensembl"/>
        </authorList>
    </citation>
    <scope>IDENTIFICATION</scope>
</reference>
<evidence type="ECO:0000313" key="10">
    <source>
        <dbReference type="Ensembl" id="ENSGWIP00000024577.1"/>
    </source>
</evidence>
<protein>
    <recommendedName>
        <fullName evidence="6">Transmembrane protein 198</fullName>
    </recommendedName>
</protein>
<feature type="transmembrane region" description="Helical" evidence="8">
    <location>
        <begin position="204"/>
        <end position="225"/>
    </location>
</feature>
<feature type="transmembrane region" description="Helical" evidence="8">
    <location>
        <begin position="163"/>
        <end position="184"/>
    </location>
</feature>
<feature type="domain" description="TM7S3/TM198-like" evidence="9">
    <location>
        <begin position="33"/>
        <end position="227"/>
    </location>
</feature>
<name>A0A8C5ENU6_GOUWI</name>
<evidence type="ECO:0000256" key="8">
    <source>
        <dbReference type="SAM" id="Phobius"/>
    </source>
</evidence>
<dbReference type="Proteomes" id="UP000694680">
    <property type="component" value="Chromosome 7"/>
</dbReference>
<dbReference type="AlphaFoldDB" id="A0A8C5ENU6"/>
<comment type="subcellular location">
    <subcellularLocation>
        <location evidence="1">Membrane</location>
        <topology evidence="1">Multi-pass membrane protein</topology>
    </subcellularLocation>
</comment>
<feature type="transmembrane region" description="Helical" evidence="8">
    <location>
        <begin position="91"/>
        <end position="111"/>
    </location>
</feature>
<evidence type="ECO:0000256" key="7">
    <source>
        <dbReference type="SAM" id="MobiDB-lite"/>
    </source>
</evidence>
<sequence length="332" mass="36562">VPGPSCLSTCLRGVELCSLELSIKYEVLQSMICSVCFSFGLIYCFYGYRCFRAVMFFSGFVSSSGLVLLVYHREPLLGVHLGAETRVGVGLAAGLLCGLLSSVVAPLGLLLGGLQLGALLCLGVLVGVAQVHTLHPSLWPPALLLASSALCAVLMLRWQRMLSIVYASVWGGGVLTLCGDYLLGGFMLPDQVFDLFCQVTPPPLFWYNWTIGTLWPLLSFTGILVQWRVTTRRFSHSQNLFKKQKKFSKRCKYKDPRRRPAHYRRRRPPPLKRYAGDVLAPSFLQSLQDHRTGTSSSSSSSGLSSLTHTLIDFDFETGSMVPLTPPSPVYTV</sequence>
<evidence type="ECO:0000256" key="1">
    <source>
        <dbReference type="ARBA" id="ARBA00004141"/>
    </source>
</evidence>
<keyword evidence="3 8" id="KW-0812">Transmembrane</keyword>
<evidence type="ECO:0000256" key="6">
    <source>
        <dbReference type="ARBA" id="ARBA00049737"/>
    </source>
</evidence>
<dbReference type="GO" id="GO:0005886">
    <property type="term" value="C:plasma membrane"/>
    <property type="evidence" value="ECO:0007669"/>
    <property type="project" value="TreeGrafter"/>
</dbReference>
<dbReference type="Ensembl" id="ENSGWIT00000026884.1">
    <property type="protein sequence ID" value="ENSGWIP00000024577.1"/>
    <property type="gene ID" value="ENSGWIG00000013027.1"/>
</dbReference>
<evidence type="ECO:0000313" key="11">
    <source>
        <dbReference type="Proteomes" id="UP000694680"/>
    </source>
</evidence>
<feature type="transmembrane region" description="Helical" evidence="8">
    <location>
        <begin position="116"/>
        <end position="132"/>
    </location>
</feature>
<feature type="region of interest" description="Disordered" evidence="7">
    <location>
        <begin position="254"/>
        <end position="274"/>
    </location>
</feature>
<dbReference type="InterPro" id="IPR040236">
    <property type="entry name" value="TMEM198"/>
</dbReference>
<reference evidence="10" key="1">
    <citation type="submission" date="2020-06" db="EMBL/GenBank/DDBJ databases">
        <authorList>
            <consortium name="Wellcome Sanger Institute Data Sharing"/>
        </authorList>
    </citation>
    <scope>NUCLEOTIDE SEQUENCE [LARGE SCALE GENOMIC DNA]</scope>
</reference>
<keyword evidence="11" id="KW-1185">Reference proteome</keyword>
<comment type="similarity">
    <text evidence="2">Belongs to the TMEM198 family.</text>
</comment>
<feature type="compositionally biased region" description="Basic residues" evidence="7">
    <location>
        <begin position="254"/>
        <end position="270"/>
    </location>
</feature>